<sequence>SLLVGISENEVKQWRTGYLEDDHFAKVLAAYQTDDLDKSSYPQYFLSDDGLLYFEDWNGASKLCVPNTKRLQVIKEAHDKVTEGAHGG</sequence>
<accession>A0A371CQ08</accession>
<dbReference type="EMBL" id="KZ857485">
    <property type="protein sequence ID" value="RDX42385.1"/>
    <property type="molecule type" value="Genomic_DNA"/>
</dbReference>
<reference evidence="1 2" key="1">
    <citation type="journal article" date="2018" name="Biotechnol. Biofuels">
        <title>Integrative visual omics of the white-rot fungus Polyporus brumalis exposes the biotechnological potential of its oxidative enzymes for delignifying raw plant biomass.</title>
        <authorList>
            <person name="Miyauchi S."/>
            <person name="Rancon A."/>
            <person name="Drula E."/>
            <person name="Hage H."/>
            <person name="Chaduli D."/>
            <person name="Favel A."/>
            <person name="Grisel S."/>
            <person name="Henrissat B."/>
            <person name="Herpoel-Gimbert I."/>
            <person name="Ruiz-Duenas F.J."/>
            <person name="Chevret D."/>
            <person name="Hainaut M."/>
            <person name="Lin J."/>
            <person name="Wang M."/>
            <person name="Pangilinan J."/>
            <person name="Lipzen A."/>
            <person name="Lesage-Meessen L."/>
            <person name="Navarro D."/>
            <person name="Riley R."/>
            <person name="Grigoriev I.V."/>
            <person name="Zhou S."/>
            <person name="Raouche S."/>
            <person name="Rosso M.N."/>
        </authorList>
    </citation>
    <scope>NUCLEOTIDE SEQUENCE [LARGE SCALE GENOMIC DNA]</scope>
    <source>
        <strain evidence="1 2">BRFM 1820</strain>
    </source>
</reference>
<feature type="non-terminal residue" evidence="1">
    <location>
        <position position="1"/>
    </location>
</feature>
<dbReference type="Gene3D" id="1.10.340.70">
    <property type="match status" value="1"/>
</dbReference>
<dbReference type="AlphaFoldDB" id="A0A371CQ08"/>
<gene>
    <name evidence="1" type="ORF">OH76DRAFT_1333389</name>
</gene>
<protein>
    <submittedName>
        <fullName evidence="1">Uncharacterized protein</fullName>
    </submittedName>
</protein>
<keyword evidence="2" id="KW-1185">Reference proteome</keyword>
<name>A0A371CQ08_9APHY</name>
<dbReference type="Proteomes" id="UP000256964">
    <property type="component" value="Unassembled WGS sequence"/>
</dbReference>
<evidence type="ECO:0000313" key="1">
    <source>
        <dbReference type="EMBL" id="RDX42385.1"/>
    </source>
</evidence>
<proteinExistence type="predicted"/>
<feature type="non-terminal residue" evidence="1">
    <location>
        <position position="88"/>
    </location>
</feature>
<organism evidence="1 2">
    <name type="scientific">Lentinus brumalis</name>
    <dbReference type="NCBI Taxonomy" id="2498619"/>
    <lineage>
        <taxon>Eukaryota</taxon>
        <taxon>Fungi</taxon>
        <taxon>Dikarya</taxon>
        <taxon>Basidiomycota</taxon>
        <taxon>Agaricomycotina</taxon>
        <taxon>Agaricomycetes</taxon>
        <taxon>Polyporales</taxon>
        <taxon>Polyporaceae</taxon>
        <taxon>Lentinus</taxon>
    </lineage>
</organism>
<dbReference type="OrthoDB" id="3245961at2759"/>
<evidence type="ECO:0000313" key="2">
    <source>
        <dbReference type="Proteomes" id="UP000256964"/>
    </source>
</evidence>